<reference evidence="2" key="1">
    <citation type="submission" date="2015-10" db="EMBL/GenBank/DDBJ databases">
        <title>Draft Genome Sequences of 11 Lactococcus lactis subspecies cremoris strains.</title>
        <authorList>
            <person name="Wels M."/>
            <person name="Backus L."/>
            <person name="Boekhorst J."/>
            <person name="Dijkstra A."/>
            <person name="Beerthuizen M."/>
            <person name="Kelly W."/>
            <person name="Siezen R."/>
            <person name="Bachmann H."/>
            <person name="Van Hijum S."/>
        </authorList>
    </citation>
    <scope>NUCLEOTIDE SEQUENCE [LARGE SCALE GENOMIC DNA]</scope>
    <source>
        <strain evidence="2">KF282</strain>
    </source>
</reference>
<dbReference type="PATRIC" id="fig|1360.104.peg.767"/>
<evidence type="ECO:0000313" key="2">
    <source>
        <dbReference type="Proteomes" id="UP000053058"/>
    </source>
</evidence>
<sequence length="38" mass="4450">MITFEDIEINDIAKLATIINIDFEKLYLSMKQVVAENY</sequence>
<evidence type="ECO:0000313" key="1">
    <source>
        <dbReference type="EMBL" id="KSU03667.1"/>
    </source>
</evidence>
<gene>
    <name evidence="1" type="ORF">KF282_1750</name>
</gene>
<dbReference type="EMBL" id="LKLN01000071">
    <property type="protein sequence ID" value="KSU03667.1"/>
    <property type="molecule type" value="Genomic_DNA"/>
</dbReference>
<dbReference type="Proteomes" id="UP000053058">
    <property type="component" value="Unassembled WGS sequence"/>
</dbReference>
<comment type="caution">
    <text evidence="1">The sequence shown here is derived from an EMBL/GenBank/DDBJ whole genome shotgun (WGS) entry which is preliminary data.</text>
</comment>
<name>A0A0V8CQT8_LACLL</name>
<protein>
    <submittedName>
        <fullName evidence="1">Uncharacterized protein</fullName>
    </submittedName>
</protein>
<accession>A0A0V8CQT8</accession>
<dbReference type="AlphaFoldDB" id="A0A0V8CQT8"/>
<organism evidence="1 2">
    <name type="scientific">Lactococcus lactis subsp. lactis</name>
    <name type="common">Streptococcus lactis</name>
    <dbReference type="NCBI Taxonomy" id="1360"/>
    <lineage>
        <taxon>Bacteria</taxon>
        <taxon>Bacillati</taxon>
        <taxon>Bacillota</taxon>
        <taxon>Bacilli</taxon>
        <taxon>Lactobacillales</taxon>
        <taxon>Streptococcaceae</taxon>
        <taxon>Lactococcus</taxon>
    </lineage>
</organism>
<proteinExistence type="predicted"/>